<dbReference type="Proteomes" id="UP000663828">
    <property type="component" value="Unassembled WGS sequence"/>
</dbReference>
<protein>
    <recommendedName>
        <fullName evidence="5">MARVEL domain-containing protein</fullName>
    </recommendedName>
</protein>
<evidence type="ECO:0008006" key="5">
    <source>
        <dbReference type="Google" id="ProtNLM"/>
    </source>
</evidence>
<feature type="transmembrane region" description="Helical" evidence="1">
    <location>
        <begin position="128"/>
        <end position="150"/>
    </location>
</feature>
<comment type="caution">
    <text evidence="2">The sequence shown here is derived from an EMBL/GenBank/DDBJ whole genome shotgun (WGS) entry which is preliminary data.</text>
</comment>
<keyword evidence="1" id="KW-0812">Transmembrane</keyword>
<dbReference type="Proteomes" id="UP000663852">
    <property type="component" value="Unassembled WGS sequence"/>
</dbReference>
<name>A0A814FQL0_ADIRI</name>
<proteinExistence type="predicted"/>
<keyword evidence="4" id="KW-1185">Reference proteome</keyword>
<evidence type="ECO:0000256" key="1">
    <source>
        <dbReference type="SAM" id="Phobius"/>
    </source>
</evidence>
<dbReference type="EMBL" id="CAJNOJ010000855">
    <property type="protein sequence ID" value="CAF1529054.1"/>
    <property type="molecule type" value="Genomic_DNA"/>
</dbReference>
<gene>
    <name evidence="3" type="ORF">EDS130_LOCUS44422</name>
    <name evidence="2" type="ORF">XAT740_LOCUS12585</name>
</gene>
<feature type="transmembrane region" description="Helical" evidence="1">
    <location>
        <begin position="98"/>
        <end position="116"/>
    </location>
</feature>
<dbReference type="OrthoDB" id="10009942at2759"/>
<keyword evidence="1" id="KW-0472">Membrane</keyword>
<dbReference type="EMBL" id="CAJNOR010000713">
    <property type="protein sequence ID" value="CAF0988829.1"/>
    <property type="molecule type" value="Genomic_DNA"/>
</dbReference>
<keyword evidence="1" id="KW-1133">Transmembrane helix</keyword>
<feature type="transmembrane region" description="Helical" evidence="1">
    <location>
        <begin position="64"/>
        <end position="86"/>
    </location>
</feature>
<evidence type="ECO:0000313" key="4">
    <source>
        <dbReference type="Proteomes" id="UP000663828"/>
    </source>
</evidence>
<evidence type="ECO:0000313" key="2">
    <source>
        <dbReference type="EMBL" id="CAF0988829.1"/>
    </source>
</evidence>
<organism evidence="2 4">
    <name type="scientific">Adineta ricciae</name>
    <name type="common">Rotifer</name>
    <dbReference type="NCBI Taxonomy" id="249248"/>
    <lineage>
        <taxon>Eukaryota</taxon>
        <taxon>Metazoa</taxon>
        <taxon>Spiralia</taxon>
        <taxon>Gnathifera</taxon>
        <taxon>Rotifera</taxon>
        <taxon>Eurotatoria</taxon>
        <taxon>Bdelloidea</taxon>
        <taxon>Adinetida</taxon>
        <taxon>Adinetidae</taxon>
        <taxon>Adineta</taxon>
    </lineage>
</organism>
<sequence length="156" mass="17145">MGRTVVRSTHVVRSGSSSSGDRTWIIAVIFACIALLFVILAVALPGWNGRHLLKICTSTCLSTTVLSFIAMFLIFLGIIATILFALRLITSFSSTIKTSAVILLALGGIFIVAAYVSYYRHDPNHYSYYLMVTAGIFTFVSSILTAFWLGRNWHSV</sequence>
<feature type="transmembrane region" description="Helical" evidence="1">
    <location>
        <begin position="23"/>
        <end position="44"/>
    </location>
</feature>
<accession>A0A814FQL0</accession>
<dbReference type="AlphaFoldDB" id="A0A814FQL0"/>
<evidence type="ECO:0000313" key="3">
    <source>
        <dbReference type="EMBL" id="CAF1529054.1"/>
    </source>
</evidence>
<reference evidence="2" key="1">
    <citation type="submission" date="2021-02" db="EMBL/GenBank/DDBJ databases">
        <authorList>
            <person name="Nowell W R."/>
        </authorList>
    </citation>
    <scope>NUCLEOTIDE SEQUENCE</scope>
</reference>